<protein>
    <recommendedName>
        <fullName evidence="11">Histidinol-phosphate aminotransferase</fullName>
        <ecNumber evidence="11">2.6.1.9</ecNumber>
    </recommendedName>
    <alternativeName>
        <fullName evidence="11">Imidazole acetol-phosphate transaminase</fullName>
    </alternativeName>
</protein>
<feature type="modified residue" description="N6-(pyridoxal phosphate)lysine" evidence="11">
    <location>
        <position position="214"/>
    </location>
</feature>
<comment type="pathway">
    <text evidence="2 11">Amino-acid biosynthesis; L-histidine biosynthesis; L-histidine from 5-phospho-alpha-D-ribose 1-diphosphate: step 7/9.</text>
</comment>
<evidence type="ECO:0000256" key="3">
    <source>
        <dbReference type="ARBA" id="ARBA00007970"/>
    </source>
</evidence>
<dbReference type="InterPro" id="IPR015424">
    <property type="entry name" value="PyrdxlP-dep_Trfase"/>
</dbReference>
<comment type="subunit">
    <text evidence="4 11">Homodimer.</text>
</comment>
<dbReference type="GO" id="GO:0030170">
    <property type="term" value="F:pyridoxal phosphate binding"/>
    <property type="evidence" value="ECO:0007669"/>
    <property type="project" value="InterPro"/>
</dbReference>
<keyword evidence="5 11" id="KW-0032">Aminotransferase</keyword>
<dbReference type="OrthoDB" id="9813612at2"/>
<dbReference type="Pfam" id="PF00155">
    <property type="entry name" value="Aminotran_1_2"/>
    <property type="match status" value="1"/>
</dbReference>
<dbReference type="InterPro" id="IPR001917">
    <property type="entry name" value="Aminotrans_II_pyridoxalP_BS"/>
</dbReference>
<comment type="similarity">
    <text evidence="3 11">Belongs to the class-II pyridoxal-phosphate-dependent aminotransferase family. Histidinol-phosphate aminotransferase subfamily.</text>
</comment>
<dbReference type="RefSeq" id="WP_110130499.1">
    <property type="nucleotide sequence ID" value="NZ_QHJQ01000003.1"/>
</dbReference>
<evidence type="ECO:0000259" key="12">
    <source>
        <dbReference type="Pfam" id="PF00155"/>
    </source>
</evidence>
<dbReference type="PANTHER" id="PTHR42885">
    <property type="entry name" value="HISTIDINOL-PHOSPHATE AMINOTRANSFERASE-RELATED"/>
    <property type="match status" value="1"/>
</dbReference>
<dbReference type="PROSITE" id="PS00599">
    <property type="entry name" value="AA_TRANSFER_CLASS_2"/>
    <property type="match status" value="1"/>
</dbReference>
<feature type="domain" description="Aminotransferase class I/classII large" evidence="12">
    <location>
        <begin position="32"/>
        <end position="354"/>
    </location>
</feature>
<dbReference type="HAMAP" id="MF_01023">
    <property type="entry name" value="HisC_aminotrans_2"/>
    <property type="match status" value="1"/>
</dbReference>
<dbReference type="Gene3D" id="3.40.640.10">
    <property type="entry name" value="Type I PLP-dependent aspartate aminotransferase-like (Major domain)"/>
    <property type="match status" value="1"/>
</dbReference>
<evidence type="ECO:0000256" key="7">
    <source>
        <dbReference type="ARBA" id="ARBA00022679"/>
    </source>
</evidence>
<name>A0A317ZKD6_9BACT</name>
<dbReference type="InterPro" id="IPR005861">
    <property type="entry name" value="HisP_aminotrans"/>
</dbReference>
<evidence type="ECO:0000313" key="13">
    <source>
        <dbReference type="EMBL" id="PXA04693.1"/>
    </source>
</evidence>
<keyword evidence="6 11" id="KW-0028">Amino-acid biosynthesis</keyword>
<organism evidence="13 14">
    <name type="scientific">Coraliomargarita sinensis</name>
    <dbReference type="NCBI Taxonomy" id="2174842"/>
    <lineage>
        <taxon>Bacteria</taxon>
        <taxon>Pseudomonadati</taxon>
        <taxon>Verrucomicrobiota</taxon>
        <taxon>Opitutia</taxon>
        <taxon>Puniceicoccales</taxon>
        <taxon>Coraliomargaritaceae</taxon>
        <taxon>Coraliomargarita</taxon>
    </lineage>
</organism>
<dbReference type="NCBIfam" id="TIGR01141">
    <property type="entry name" value="hisC"/>
    <property type="match status" value="1"/>
</dbReference>
<comment type="catalytic activity">
    <reaction evidence="10 11">
        <text>L-histidinol phosphate + 2-oxoglutarate = 3-(imidazol-4-yl)-2-oxopropyl phosphate + L-glutamate</text>
        <dbReference type="Rhea" id="RHEA:23744"/>
        <dbReference type="ChEBI" id="CHEBI:16810"/>
        <dbReference type="ChEBI" id="CHEBI:29985"/>
        <dbReference type="ChEBI" id="CHEBI:57766"/>
        <dbReference type="ChEBI" id="CHEBI:57980"/>
        <dbReference type="EC" id="2.6.1.9"/>
    </reaction>
</comment>
<dbReference type="GO" id="GO:0004400">
    <property type="term" value="F:histidinol-phosphate transaminase activity"/>
    <property type="evidence" value="ECO:0007669"/>
    <property type="project" value="UniProtKB-UniRule"/>
</dbReference>
<gene>
    <name evidence="11 13" type="primary">hisC</name>
    <name evidence="13" type="ORF">DDZ13_05845</name>
</gene>
<comment type="cofactor">
    <cofactor evidence="1 11">
        <name>pyridoxal 5'-phosphate</name>
        <dbReference type="ChEBI" id="CHEBI:597326"/>
    </cofactor>
</comment>
<evidence type="ECO:0000256" key="4">
    <source>
        <dbReference type="ARBA" id="ARBA00011738"/>
    </source>
</evidence>
<evidence type="ECO:0000313" key="14">
    <source>
        <dbReference type="Proteomes" id="UP000247099"/>
    </source>
</evidence>
<evidence type="ECO:0000256" key="5">
    <source>
        <dbReference type="ARBA" id="ARBA00022576"/>
    </source>
</evidence>
<proteinExistence type="inferred from homology"/>
<dbReference type="InterPro" id="IPR015421">
    <property type="entry name" value="PyrdxlP-dep_Trfase_major"/>
</dbReference>
<keyword evidence="14" id="KW-1185">Reference proteome</keyword>
<keyword evidence="9 11" id="KW-0368">Histidine biosynthesis</keyword>
<keyword evidence="8 11" id="KW-0663">Pyridoxal phosphate</keyword>
<evidence type="ECO:0000256" key="9">
    <source>
        <dbReference type="ARBA" id="ARBA00023102"/>
    </source>
</evidence>
<dbReference type="SUPFAM" id="SSF53383">
    <property type="entry name" value="PLP-dependent transferases"/>
    <property type="match status" value="1"/>
</dbReference>
<dbReference type="UniPathway" id="UPA00031">
    <property type="reaction ID" value="UER00012"/>
</dbReference>
<keyword evidence="7 11" id="KW-0808">Transferase</keyword>
<evidence type="ECO:0000256" key="8">
    <source>
        <dbReference type="ARBA" id="ARBA00022898"/>
    </source>
</evidence>
<reference evidence="13 14" key="1">
    <citation type="submission" date="2018-05" db="EMBL/GenBank/DDBJ databases">
        <title>Coraliomargarita sinensis sp. nov., isolated from a marine solar saltern.</title>
        <authorList>
            <person name="Zhou L.Y."/>
        </authorList>
    </citation>
    <scope>NUCLEOTIDE SEQUENCE [LARGE SCALE GENOMIC DNA]</scope>
    <source>
        <strain evidence="13 14">WN38</strain>
    </source>
</reference>
<dbReference type="InParanoid" id="A0A317ZKD6"/>
<dbReference type="EC" id="2.6.1.9" evidence="11"/>
<dbReference type="InterPro" id="IPR015422">
    <property type="entry name" value="PyrdxlP-dep_Trfase_small"/>
</dbReference>
<dbReference type="CDD" id="cd00609">
    <property type="entry name" value="AAT_like"/>
    <property type="match status" value="1"/>
</dbReference>
<dbReference type="Proteomes" id="UP000247099">
    <property type="component" value="Unassembled WGS sequence"/>
</dbReference>
<dbReference type="GO" id="GO:0000105">
    <property type="term" value="P:L-histidine biosynthetic process"/>
    <property type="evidence" value="ECO:0007669"/>
    <property type="project" value="UniProtKB-UniRule"/>
</dbReference>
<sequence>MKKSFDALNNALPHVQQLQPYVPGEQPQGEGWVKLNTNENPYPPSPKVAAAVSVEVEKLRLYPEPVSGKLRQAIGERYGMTARNVIIGNGSDNLLDLITRCYVSDPGAGHTVPSYSLYPVVCGMSGQQLIDLPFDRSMQLNTEALAATGAKVFFLTNPNAPTGVAFTRAEIEAVLQVIDGLLVVDEAYVDFGGETAIPLLRDYENLIVVRTFSKSYSLAGMRVGYALASDAIIAMLDRVRDAYNLDRIAQAAALAAFEDVAYFEAQRQKVIATREATREQLDALGWFTYPSATNFLFTEPANADGESGERVARELFDFLKERRILVRYFPNHPLTCAFIRVSIGTDAQMQAFTEGIQSWLNNA</sequence>
<evidence type="ECO:0000256" key="6">
    <source>
        <dbReference type="ARBA" id="ARBA00022605"/>
    </source>
</evidence>
<comment type="caution">
    <text evidence="13">The sequence shown here is derived from an EMBL/GenBank/DDBJ whole genome shotgun (WGS) entry which is preliminary data.</text>
</comment>
<dbReference type="AlphaFoldDB" id="A0A317ZKD6"/>
<evidence type="ECO:0000256" key="11">
    <source>
        <dbReference type="HAMAP-Rule" id="MF_01023"/>
    </source>
</evidence>
<dbReference type="PANTHER" id="PTHR42885:SF2">
    <property type="entry name" value="HISTIDINOL-PHOSPHATE AMINOTRANSFERASE"/>
    <property type="match status" value="1"/>
</dbReference>
<evidence type="ECO:0000256" key="10">
    <source>
        <dbReference type="ARBA" id="ARBA00047481"/>
    </source>
</evidence>
<dbReference type="EMBL" id="QHJQ01000003">
    <property type="protein sequence ID" value="PXA04693.1"/>
    <property type="molecule type" value="Genomic_DNA"/>
</dbReference>
<dbReference type="Gene3D" id="3.90.1150.10">
    <property type="entry name" value="Aspartate Aminotransferase, domain 1"/>
    <property type="match status" value="1"/>
</dbReference>
<evidence type="ECO:0000256" key="1">
    <source>
        <dbReference type="ARBA" id="ARBA00001933"/>
    </source>
</evidence>
<dbReference type="InterPro" id="IPR004839">
    <property type="entry name" value="Aminotransferase_I/II_large"/>
</dbReference>
<accession>A0A317ZKD6</accession>
<evidence type="ECO:0000256" key="2">
    <source>
        <dbReference type="ARBA" id="ARBA00005011"/>
    </source>
</evidence>